<evidence type="ECO:0000256" key="1">
    <source>
        <dbReference type="PROSITE-ProRule" id="PRU00182"/>
    </source>
</evidence>
<keyword evidence="1" id="KW-0694">RNA-binding</keyword>
<evidence type="ECO:0000313" key="2">
    <source>
        <dbReference type="EMBL" id="KAA0158043.1"/>
    </source>
</evidence>
<accession>A0A5A8CXW6</accession>
<proteinExistence type="predicted"/>
<dbReference type="Gene3D" id="3.10.290.10">
    <property type="entry name" value="RNA-binding S4 domain"/>
    <property type="match status" value="1"/>
</dbReference>
<reference evidence="2" key="1">
    <citation type="submission" date="2019-07" db="EMBL/GenBank/DDBJ databases">
        <title>Genomes of Cafeteria roenbergensis.</title>
        <authorList>
            <person name="Fischer M.G."/>
            <person name="Hackl T."/>
            <person name="Roman M."/>
        </authorList>
    </citation>
    <scope>NUCLEOTIDE SEQUENCE [LARGE SCALE GENOMIC DNA]</scope>
    <source>
        <strain evidence="2">E4-10P</strain>
    </source>
</reference>
<dbReference type="OrthoDB" id="3356781at2759"/>
<name>A0A5A8CXW6_CAFRO</name>
<protein>
    <submittedName>
        <fullName evidence="2">Uncharacterized protein</fullName>
    </submittedName>
</protein>
<comment type="caution">
    <text evidence="2">The sequence shown here is derived from an EMBL/GenBank/DDBJ whole genome shotgun (WGS) entry which is preliminary data.</text>
</comment>
<organism evidence="2">
    <name type="scientific">Cafeteria roenbergensis</name>
    <name type="common">Marine flagellate</name>
    <dbReference type="NCBI Taxonomy" id="33653"/>
    <lineage>
        <taxon>Eukaryota</taxon>
        <taxon>Sar</taxon>
        <taxon>Stramenopiles</taxon>
        <taxon>Bigyra</taxon>
        <taxon>Opalozoa</taxon>
        <taxon>Bicosoecida</taxon>
        <taxon>Cafeteriaceae</taxon>
        <taxon>Cafeteria</taxon>
    </lineage>
</organism>
<dbReference type="Proteomes" id="UP000322899">
    <property type="component" value="Mitochondrion MT"/>
</dbReference>
<dbReference type="GO" id="GO:0003723">
    <property type="term" value="F:RNA binding"/>
    <property type="evidence" value="ECO:0007669"/>
    <property type="project" value="UniProtKB-KW"/>
</dbReference>
<dbReference type="SUPFAM" id="SSF55174">
    <property type="entry name" value="Alpha-L RNA-binding motif"/>
    <property type="match status" value="1"/>
</dbReference>
<dbReference type="PROSITE" id="PS50889">
    <property type="entry name" value="S4"/>
    <property type="match status" value="1"/>
</dbReference>
<dbReference type="AlphaFoldDB" id="A0A5A8CXW6"/>
<geneLocation type="mitochondrion" evidence="2"/>
<dbReference type="EMBL" id="VLTO01000218">
    <property type="protein sequence ID" value="KAA0158043.1"/>
    <property type="molecule type" value="Genomic_DNA"/>
</dbReference>
<dbReference type="Gene3D" id="1.10.1050.10">
    <property type="entry name" value="Ribosomal Protein S4 Delta 41, Chain A, domain 1"/>
    <property type="match status" value="1"/>
</dbReference>
<gene>
    <name evidence="2" type="ORF">FNF27_10043</name>
</gene>
<dbReference type="InterPro" id="IPR036986">
    <property type="entry name" value="S4_RNA-bd_sf"/>
</dbReference>
<sequence>MRKNWYKPHLKIVYNVQDKTFVSRLNRLRFFHDRRVLKFLRWHKGDKGRKVRGIHSLKWYKMRYIFGLKFFNFSSKKRRKVRFYLQKNLYKVELYRKKGFLSFYRKLDDSKIRNWFKHQYNKSRQFKIINFFKMFETRLDVISFRMKLTPTIFLANMFIKTRGLQINYGLKKEPSYRLQIGDLISFESDTLWHFFASRFHNQLWKRWHRLIDLNKQRKTTRLLTFREYNKKSSLHIQEDRSLILNQNFKNLENTWTFFINQKQTRNNNNIKFNNFNDLQENLIIADKKTLNEFAINQLLVNFSLEKRSRLLMDYKLLLKEFAFSKHKVKLKKKKFFFFLLKHYIKNFFNTVQKEQDKLKHVIFFYKNYYKKN</sequence>
<dbReference type="CDD" id="cd00165">
    <property type="entry name" value="S4"/>
    <property type="match status" value="1"/>
</dbReference>
<keyword evidence="2" id="KW-0496">Mitochondrion</keyword>